<comment type="caution">
    <text evidence="2">The sequence shown here is derived from an EMBL/GenBank/DDBJ whole genome shotgun (WGS) entry which is preliminary data.</text>
</comment>
<protein>
    <submittedName>
        <fullName evidence="2">Uncharacterized protein</fullName>
    </submittedName>
</protein>
<feature type="compositionally biased region" description="Low complexity" evidence="1">
    <location>
        <begin position="53"/>
        <end position="77"/>
    </location>
</feature>
<dbReference type="OrthoDB" id="19394at2759"/>
<evidence type="ECO:0000256" key="1">
    <source>
        <dbReference type="SAM" id="MobiDB-lite"/>
    </source>
</evidence>
<dbReference type="AlphaFoldDB" id="A0A8H5BJF7"/>
<feature type="region of interest" description="Disordered" evidence="1">
    <location>
        <begin position="318"/>
        <end position="337"/>
    </location>
</feature>
<name>A0A8H5BJF7_9AGAR</name>
<feature type="region of interest" description="Disordered" evidence="1">
    <location>
        <begin position="403"/>
        <end position="428"/>
    </location>
</feature>
<evidence type="ECO:0000313" key="2">
    <source>
        <dbReference type="EMBL" id="KAF5324234.1"/>
    </source>
</evidence>
<feature type="compositionally biased region" description="Basic and acidic residues" evidence="1">
    <location>
        <begin position="321"/>
        <end position="330"/>
    </location>
</feature>
<dbReference type="Proteomes" id="UP000567179">
    <property type="component" value="Unassembled WGS sequence"/>
</dbReference>
<dbReference type="EMBL" id="JAACJJ010000016">
    <property type="protein sequence ID" value="KAF5324234.1"/>
    <property type="molecule type" value="Genomic_DNA"/>
</dbReference>
<accession>A0A8H5BJF7</accession>
<keyword evidence="3" id="KW-1185">Reference proteome</keyword>
<gene>
    <name evidence="2" type="ORF">D9619_011428</name>
</gene>
<proteinExistence type="predicted"/>
<evidence type="ECO:0000313" key="3">
    <source>
        <dbReference type="Proteomes" id="UP000567179"/>
    </source>
</evidence>
<organism evidence="2 3">
    <name type="scientific">Psilocybe cf. subviscida</name>
    <dbReference type="NCBI Taxonomy" id="2480587"/>
    <lineage>
        <taxon>Eukaryota</taxon>
        <taxon>Fungi</taxon>
        <taxon>Dikarya</taxon>
        <taxon>Basidiomycota</taxon>
        <taxon>Agaricomycotina</taxon>
        <taxon>Agaricomycetes</taxon>
        <taxon>Agaricomycetidae</taxon>
        <taxon>Agaricales</taxon>
        <taxon>Agaricineae</taxon>
        <taxon>Strophariaceae</taxon>
        <taxon>Psilocybe</taxon>
    </lineage>
</organism>
<reference evidence="2 3" key="1">
    <citation type="journal article" date="2020" name="ISME J.">
        <title>Uncovering the hidden diversity of litter-decomposition mechanisms in mushroom-forming fungi.</title>
        <authorList>
            <person name="Floudas D."/>
            <person name="Bentzer J."/>
            <person name="Ahren D."/>
            <person name="Johansson T."/>
            <person name="Persson P."/>
            <person name="Tunlid A."/>
        </authorList>
    </citation>
    <scope>NUCLEOTIDE SEQUENCE [LARGE SCALE GENOMIC DNA]</scope>
    <source>
        <strain evidence="2 3">CBS 101986</strain>
    </source>
</reference>
<sequence>MSSALLQDLVKVPMRPNETLPTSTKGIVLEKGAHMIPAQSCHTRRPHQRTTGPASLASSSPSSKARSISSPSSGTTCTTSFCPHPLKKLGTSSLNADGGLDLVIENYTLQNPQHVPKHWHHERPQVLPVERDQQQQQPHMDQARVEASAGGSGGCGVATIELVTAIPEHNHSSTFKLHAIRVEVDILKFAIYDFNHDFLYKTPTYRVLLTDLAQSTFKPAIHQQQPPARLEFLAHTYASTSLPTSAASSHSCPIIHEVDEILCKQRQHPPTLLYAHPLAPTRDDRTTRGRILPAAQAHTFHADAALLGLSLAEIVDGAEQTTDRDQDPDRAGPSTHATRVYRAPNCLSDMLVPPIEGFVPLCLDSDVEESQPNSIHSDMSSENGQGARAAVLGVPINVNDTVNAPGRPTTIGHSARSDFDAPHLSTSS</sequence>
<feature type="region of interest" description="Disordered" evidence="1">
    <location>
        <begin position="37"/>
        <end position="77"/>
    </location>
</feature>